<evidence type="ECO:0000256" key="3">
    <source>
        <dbReference type="SAM" id="SignalP"/>
    </source>
</evidence>
<dbReference type="PANTHER" id="PTHR11202">
    <property type="entry name" value="SPROUTY-RELATED, EVH1 DOMAIN-CONTAINING PROTEIN FAMILY MEMBER"/>
    <property type="match status" value="1"/>
</dbReference>
<sequence length="756" mass="81024">MRAIRLLRIRLRTLGGARLRIAVLFAAIAATTLTLLTSLPAHAAPSPTPSPSATSSTPATGNAPSAQEIEDAQKFMEQAQEQLSKSAQAAMLDAQADDLRKQLPNEGGILGVFSVTDANNLPISVYTVESDTGSFARWDLGLMNLLTGGCYMLTKWVIAFCCWLIAWSLSFGLAKLLLSPALAIANSLHSRVVMEMGLPSVFLALCALICTARIFFGDRAKGWGDAALSIVLAALTTTLLSSPPQTLLGDNHGAIAVTRGFALDVADVVLDADPTNSWAHNDVTTPATSFTLSRPLTDALTDAFIVQPAMLLQYGQTFDGACARDYAQTRIKQLAYQRQTDKVIDQAVKIGKLTAVLRGDFWDTQFGWEERLGATWAMNHFGSPPMDAFEKKCVKGDINTAKKASLDKLGGSLFLLIAALIVGVLITGLAGSFLTAQCRIAWDAIRGEPALLAGTIPGLGRAFLWDWCASVWRSLAQMLVAVTSLAVFIIVIKAVLDPVQTDWGRELSLRFLAVDVVCIAAVKKRKALQARTQQIANNLKSKMSGGRVGGTHGSIFTPAATPISKSPQLGRKTARVLVRGALATTALATGNPLAAIGYAMPQSVGATALMSRLSRGHRGPTRPRPAGRSRRPMPPTPASGAPATPPRPTTAPPRPASPPRPMRPPNPGPPARPTGTRPGAGPNRQRPRHQPPLQPANSPRQQQLRRRLDRGVRRTPPTPRRSLQPNRASQDDYESYLSELEEAELRRRAAGDPSNE</sequence>
<feature type="region of interest" description="Disordered" evidence="1">
    <location>
        <begin position="42"/>
        <end position="65"/>
    </location>
</feature>
<evidence type="ECO:0000313" key="5">
    <source>
        <dbReference type="Proteomes" id="UP001501777"/>
    </source>
</evidence>
<feature type="transmembrane region" description="Helical" evidence="2">
    <location>
        <begin position="198"/>
        <end position="216"/>
    </location>
</feature>
<name>A0ABN3NMW1_STRLO</name>
<evidence type="ECO:0000313" key="4">
    <source>
        <dbReference type="EMBL" id="GAA2523185.1"/>
    </source>
</evidence>
<feature type="transmembrane region" description="Helical" evidence="2">
    <location>
        <begin position="222"/>
        <end position="240"/>
    </location>
</feature>
<feature type="transmembrane region" description="Helical" evidence="2">
    <location>
        <begin position="475"/>
        <end position="496"/>
    </location>
</feature>
<feature type="transmembrane region" description="Helical" evidence="2">
    <location>
        <begin position="156"/>
        <end position="178"/>
    </location>
</feature>
<evidence type="ECO:0000256" key="1">
    <source>
        <dbReference type="SAM" id="MobiDB-lite"/>
    </source>
</evidence>
<gene>
    <name evidence="4" type="ORF">GCM10010276_87880</name>
</gene>
<keyword evidence="2" id="KW-1133">Transmembrane helix</keyword>
<feature type="chain" id="PRO_5045634533" description="Integral membrane protein" evidence="3">
    <location>
        <begin position="44"/>
        <end position="756"/>
    </location>
</feature>
<dbReference type="PANTHER" id="PTHR11202:SF22">
    <property type="entry name" value="PROTEIN ENABLED"/>
    <property type="match status" value="1"/>
</dbReference>
<dbReference type="Proteomes" id="UP001501777">
    <property type="component" value="Unassembled WGS sequence"/>
</dbReference>
<dbReference type="RefSeq" id="WP_344406910.1">
    <property type="nucleotide sequence ID" value="NZ_BAAASG010000033.1"/>
</dbReference>
<feature type="transmembrane region" description="Helical" evidence="2">
    <location>
        <begin position="413"/>
        <end position="434"/>
    </location>
</feature>
<protein>
    <recommendedName>
        <fullName evidence="6">Integral membrane protein</fullName>
    </recommendedName>
</protein>
<organism evidence="4 5">
    <name type="scientific">Streptomyces longisporus</name>
    <dbReference type="NCBI Taxonomy" id="1948"/>
    <lineage>
        <taxon>Bacteria</taxon>
        <taxon>Bacillati</taxon>
        <taxon>Actinomycetota</taxon>
        <taxon>Actinomycetes</taxon>
        <taxon>Kitasatosporales</taxon>
        <taxon>Streptomycetaceae</taxon>
        <taxon>Streptomyces</taxon>
    </lineage>
</organism>
<feature type="signal peptide" evidence="3">
    <location>
        <begin position="1"/>
        <end position="43"/>
    </location>
</feature>
<feature type="compositionally biased region" description="Low complexity" evidence="1">
    <location>
        <begin position="673"/>
        <end position="684"/>
    </location>
</feature>
<comment type="caution">
    <text evidence="4">The sequence shown here is derived from an EMBL/GenBank/DDBJ whole genome shotgun (WGS) entry which is preliminary data.</text>
</comment>
<dbReference type="EMBL" id="BAAASG010000033">
    <property type="protein sequence ID" value="GAA2523185.1"/>
    <property type="molecule type" value="Genomic_DNA"/>
</dbReference>
<keyword evidence="2" id="KW-0472">Membrane</keyword>
<reference evidence="4 5" key="1">
    <citation type="journal article" date="2019" name="Int. J. Syst. Evol. Microbiol.">
        <title>The Global Catalogue of Microorganisms (GCM) 10K type strain sequencing project: providing services to taxonomists for standard genome sequencing and annotation.</title>
        <authorList>
            <consortium name="The Broad Institute Genomics Platform"/>
            <consortium name="The Broad Institute Genome Sequencing Center for Infectious Disease"/>
            <person name="Wu L."/>
            <person name="Ma J."/>
        </authorList>
    </citation>
    <scope>NUCLEOTIDE SEQUENCE [LARGE SCALE GENOMIC DNA]</scope>
    <source>
        <strain evidence="4 5">JCM 4395</strain>
    </source>
</reference>
<keyword evidence="3" id="KW-0732">Signal</keyword>
<feature type="compositionally biased region" description="Basic residues" evidence="1">
    <location>
        <begin position="614"/>
        <end position="631"/>
    </location>
</feature>
<keyword evidence="5" id="KW-1185">Reference proteome</keyword>
<evidence type="ECO:0000256" key="2">
    <source>
        <dbReference type="SAM" id="Phobius"/>
    </source>
</evidence>
<keyword evidence="2" id="KW-0812">Transmembrane</keyword>
<feature type="compositionally biased region" description="Pro residues" evidence="1">
    <location>
        <begin position="632"/>
        <end position="672"/>
    </location>
</feature>
<evidence type="ECO:0008006" key="6">
    <source>
        <dbReference type="Google" id="ProtNLM"/>
    </source>
</evidence>
<feature type="region of interest" description="Disordered" evidence="1">
    <location>
        <begin position="610"/>
        <end position="734"/>
    </location>
</feature>
<proteinExistence type="predicted"/>
<accession>A0ABN3NMW1</accession>